<evidence type="ECO:0000256" key="5">
    <source>
        <dbReference type="ARBA" id="ARBA00022723"/>
    </source>
</evidence>
<dbReference type="CDD" id="cd21677">
    <property type="entry name" value="SMP_SYT"/>
    <property type="match status" value="1"/>
</dbReference>
<dbReference type="STRING" id="52838.A0A4S8JRL1"/>
<dbReference type="AlphaFoldDB" id="A0A4S8JRL1"/>
<keyword evidence="11 12" id="KW-0472">Membrane</keyword>
<dbReference type="Pfam" id="PF17047">
    <property type="entry name" value="SMP_LBD"/>
    <property type="match status" value="1"/>
</dbReference>
<feature type="domain" description="C2" evidence="13">
    <location>
        <begin position="287"/>
        <end position="411"/>
    </location>
</feature>
<sequence>MNPALAKAKLFPLSPLRFLNPWRRNSSQEIQILPPPPLTGDVQPRAPPAGPPARPMGFVVGLLLGVVVGVGLVMVFVRSENARSKSREQLAASVVAFARMTIEDSRKLLPAEFYPSWLKWLNLELTKIWPYVNEAASELIRNAVEPVLEQYKPAILASLKFSKLTLGTVAPQFTGVSIIEEDKSGITMELELQWDGNPSIILDIRTRLGVALPVQVKNIGFTGVFRLIFKPLVQEFPCFGAVSYSLREKKKLDFTLKVVGGDISSLPGISNALEGTIRDAIEDSITWPVRKIISILPGDYSDLELKPVGILEVKLVQASDLTNKDMIGKSDPFAVLYIRPLQDRMKTSKTINNDLNPIWNEHFEFIVEDATTQNLTVKIYDDEGLQPPEFIGCAQVKLKDLQPGKVKDVWLKLVKDLEVQRDKKDRGQFMIEEAQEYGQRFYSSNHDKLRQEDSPVHLELLYCPYGMENEFINPFASQNLSMTSLEKILKDSRNATEAASIDRTATKRKKEVIVRGVLSVTVISAKDLPVMDVMGKADPFVLIRMKKTDTRNKTRVVNGSLNPIWNQTFDLVVEDGLHDMLILEVWDHDTFGKDYMGRCIMTLTRVIMEGEVRDSFPLEGTTSATLQLYLKWTPQPMYRDC</sequence>
<comment type="caution">
    <text evidence="15">The sequence shown here is derived from an EMBL/GenBank/DDBJ whole genome shotgun (WGS) entry which is preliminary data.</text>
</comment>
<dbReference type="Proteomes" id="UP000317650">
    <property type="component" value="Chromosome 1"/>
</dbReference>
<name>A0A4S8JRL1_MUSBA</name>
<evidence type="ECO:0000256" key="12">
    <source>
        <dbReference type="SAM" id="Phobius"/>
    </source>
</evidence>
<dbReference type="GO" id="GO:0008289">
    <property type="term" value="F:lipid binding"/>
    <property type="evidence" value="ECO:0007669"/>
    <property type="project" value="UniProtKB-KW"/>
</dbReference>
<protein>
    <recommendedName>
        <fullName evidence="17">C2 domain-containing protein</fullName>
    </recommendedName>
</protein>
<dbReference type="PROSITE" id="PS51847">
    <property type="entry name" value="SMP"/>
    <property type="match status" value="1"/>
</dbReference>
<dbReference type="FunFam" id="2.60.40.150:FF:000100">
    <property type="entry name" value="Extended synaptotagmin-2"/>
    <property type="match status" value="1"/>
</dbReference>
<dbReference type="GO" id="GO:0006869">
    <property type="term" value="P:lipid transport"/>
    <property type="evidence" value="ECO:0007669"/>
    <property type="project" value="UniProtKB-KW"/>
</dbReference>
<comment type="subcellular location">
    <subcellularLocation>
        <location evidence="1">Membrane</location>
        <topology evidence="1">Single-pass membrane protein</topology>
    </subcellularLocation>
</comment>
<evidence type="ECO:0000256" key="4">
    <source>
        <dbReference type="ARBA" id="ARBA00022692"/>
    </source>
</evidence>
<evidence type="ECO:0000313" key="15">
    <source>
        <dbReference type="EMBL" id="THU64693.1"/>
    </source>
</evidence>
<evidence type="ECO:0000256" key="6">
    <source>
        <dbReference type="ARBA" id="ARBA00022737"/>
    </source>
</evidence>
<evidence type="ECO:0000256" key="11">
    <source>
        <dbReference type="ARBA" id="ARBA00023136"/>
    </source>
</evidence>
<evidence type="ECO:0000256" key="10">
    <source>
        <dbReference type="ARBA" id="ARBA00023121"/>
    </source>
</evidence>
<dbReference type="InterPro" id="IPR031468">
    <property type="entry name" value="SMP_LBD"/>
</dbReference>
<dbReference type="GO" id="GO:0046872">
    <property type="term" value="F:metal ion binding"/>
    <property type="evidence" value="ECO:0007669"/>
    <property type="project" value="UniProtKB-KW"/>
</dbReference>
<evidence type="ECO:0000256" key="3">
    <source>
        <dbReference type="ARBA" id="ARBA00022448"/>
    </source>
</evidence>
<dbReference type="CDD" id="cd00030">
    <property type="entry name" value="C2"/>
    <property type="match status" value="2"/>
</dbReference>
<comment type="similarity">
    <text evidence="2">Belongs to the synaptotagmin family.</text>
</comment>
<keyword evidence="6" id="KW-0677">Repeat</keyword>
<dbReference type="Gene3D" id="2.60.40.150">
    <property type="entry name" value="C2 domain"/>
    <property type="match status" value="2"/>
</dbReference>
<dbReference type="GO" id="GO:0005783">
    <property type="term" value="C:endoplasmic reticulum"/>
    <property type="evidence" value="ECO:0007669"/>
    <property type="project" value="TreeGrafter"/>
</dbReference>
<feature type="domain" description="C2" evidence="13">
    <location>
        <begin position="497"/>
        <end position="616"/>
    </location>
</feature>
<dbReference type="InterPro" id="IPR045050">
    <property type="entry name" value="Synaptotagmin_plant"/>
</dbReference>
<evidence type="ECO:0000256" key="7">
    <source>
        <dbReference type="ARBA" id="ARBA00022837"/>
    </source>
</evidence>
<dbReference type="SUPFAM" id="SSF49562">
    <property type="entry name" value="C2 domain (Calcium/lipid-binding domain, CaLB)"/>
    <property type="match status" value="2"/>
</dbReference>
<feature type="transmembrane region" description="Helical" evidence="12">
    <location>
        <begin position="56"/>
        <end position="77"/>
    </location>
</feature>
<dbReference type="PANTHER" id="PTHR10774">
    <property type="entry name" value="EXTENDED SYNAPTOTAGMIN-RELATED"/>
    <property type="match status" value="1"/>
</dbReference>
<evidence type="ECO:0008006" key="17">
    <source>
        <dbReference type="Google" id="ProtNLM"/>
    </source>
</evidence>
<organism evidence="15 16">
    <name type="scientific">Musa balbisiana</name>
    <name type="common">Banana</name>
    <dbReference type="NCBI Taxonomy" id="52838"/>
    <lineage>
        <taxon>Eukaryota</taxon>
        <taxon>Viridiplantae</taxon>
        <taxon>Streptophyta</taxon>
        <taxon>Embryophyta</taxon>
        <taxon>Tracheophyta</taxon>
        <taxon>Spermatophyta</taxon>
        <taxon>Magnoliopsida</taxon>
        <taxon>Liliopsida</taxon>
        <taxon>Zingiberales</taxon>
        <taxon>Musaceae</taxon>
        <taxon>Musa</taxon>
    </lineage>
</organism>
<keyword evidence="16" id="KW-1185">Reference proteome</keyword>
<evidence type="ECO:0000256" key="8">
    <source>
        <dbReference type="ARBA" id="ARBA00022989"/>
    </source>
</evidence>
<dbReference type="EMBL" id="PYDT01000004">
    <property type="protein sequence ID" value="THU64693.1"/>
    <property type="molecule type" value="Genomic_DNA"/>
</dbReference>
<keyword evidence="4 12" id="KW-0812">Transmembrane</keyword>
<dbReference type="InterPro" id="IPR000008">
    <property type="entry name" value="C2_dom"/>
</dbReference>
<evidence type="ECO:0000259" key="13">
    <source>
        <dbReference type="PROSITE" id="PS50004"/>
    </source>
</evidence>
<dbReference type="InterPro" id="IPR035892">
    <property type="entry name" value="C2_domain_sf"/>
</dbReference>
<keyword evidence="9" id="KW-0445">Lipid transport</keyword>
<dbReference type="InterPro" id="IPR039010">
    <property type="entry name" value="Synaptotagmin_SMP"/>
</dbReference>
<evidence type="ECO:0000256" key="1">
    <source>
        <dbReference type="ARBA" id="ARBA00004167"/>
    </source>
</evidence>
<dbReference type="PANTHER" id="PTHR10774:SF149">
    <property type="entry name" value="SYNAPTOTAGMIN-5"/>
    <property type="match status" value="1"/>
</dbReference>
<dbReference type="SMART" id="SM00239">
    <property type="entry name" value="C2"/>
    <property type="match status" value="2"/>
</dbReference>
<keyword evidence="3" id="KW-0813">Transport</keyword>
<keyword evidence="8 12" id="KW-1133">Transmembrane helix</keyword>
<evidence type="ECO:0000256" key="9">
    <source>
        <dbReference type="ARBA" id="ARBA00023055"/>
    </source>
</evidence>
<keyword evidence="7" id="KW-0106">Calcium</keyword>
<keyword evidence="10" id="KW-0446">Lipid-binding</keyword>
<evidence type="ECO:0000313" key="16">
    <source>
        <dbReference type="Proteomes" id="UP000317650"/>
    </source>
</evidence>
<dbReference type="PROSITE" id="PS50004">
    <property type="entry name" value="C2"/>
    <property type="match status" value="2"/>
</dbReference>
<dbReference type="GO" id="GO:0016020">
    <property type="term" value="C:membrane"/>
    <property type="evidence" value="ECO:0007669"/>
    <property type="project" value="UniProtKB-SubCell"/>
</dbReference>
<dbReference type="Pfam" id="PF00168">
    <property type="entry name" value="C2"/>
    <property type="match status" value="2"/>
</dbReference>
<proteinExistence type="inferred from homology"/>
<evidence type="ECO:0000259" key="14">
    <source>
        <dbReference type="PROSITE" id="PS51847"/>
    </source>
</evidence>
<keyword evidence="5" id="KW-0479">Metal-binding</keyword>
<feature type="domain" description="SMP-LTD" evidence="14">
    <location>
        <begin position="114"/>
        <end position="296"/>
    </location>
</feature>
<reference evidence="15 16" key="1">
    <citation type="journal article" date="2019" name="Nat. Plants">
        <title>Genome sequencing of Musa balbisiana reveals subgenome evolution and function divergence in polyploid bananas.</title>
        <authorList>
            <person name="Yao X."/>
        </authorList>
    </citation>
    <scope>NUCLEOTIDE SEQUENCE [LARGE SCALE GENOMIC DNA]</scope>
    <source>
        <strain evidence="16">cv. DH-PKW</strain>
        <tissue evidence="15">Leaves</tissue>
    </source>
</reference>
<gene>
    <name evidence="15" type="ORF">C4D60_Mb01t29130</name>
</gene>
<accession>A0A4S8JRL1</accession>
<evidence type="ECO:0000256" key="2">
    <source>
        <dbReference type="ARBA" id="ARBA00006996"/>
    </source>
</evidence>